<dbReference type="Gene3D" id="3.40.50.620">
    <property type="entry name" value="HUPs"/>
    <property type="match status" value="1"/>
</dbReference>
<dbReference type="PATRIC" id="fig|1229493.5.peg.1299"/>
<gene>
    <name evidence="2" type="ORF">H735_11030</name>
</gene>
<comment type="caution">
    <text evidence="2">The sequence shown here is derived from an EMBL/GenBank/DDBJ whole genome shotgun (WGS) entry which is preliminary data.</text>
</comment>
<name>A0A0C1ZJT3_9VIBR</name>
<proteinExistence type="predicted"/>
<dbReference type="InterPro" id="IPR014729">
    <property type="entry name" value="Rossmann-like_a/b/a_fold"/>
</dbReference>
<dbReference type="AlphaFoldDB" id="A0A0C1ZJT3"/>
<reference evidence="2 3" key="1">
    <citation type="submission" date="2014-07" db="EMBL/GenBank/DDBJ databases">
        <title>Unique and conserved regions in Vibrio harveyi and related species in comparison with the shrimp pathogen Vibrio harveyi CAIM 1792.</title>
        <authorList>
            <person name="Espinoza-Valles I."/>
            <person name="Vora G."/>
            <person name="Leekitcharoenphon P."/>
            <person name="Ussery D."/>
            <person name="Hoj L."/>
            <person name="Gomez-Gil B."/>
        </authorList>
    </citation>
    <scope>NUCLEOTIDE SEQUENCE [LARGE SCALE GENOMIC DNA]</scope>
    <source>
        <strain evidence="3">CAIM 1854 / LMG 25443</strain>
    </source>
</reference>
<organism evidence="2 3">
    <name type="scientific">Vibrio owensii CAIM 1854 = LMG 25443</name>
    <dbReference type="NCBI Taxonomy" id="1229493"/>
    <lineage>
        <taxon>Bacteria</taxon>
        <taxon>Pseudomonadati</taxon>
        <taxon>Pseudomonadota</taxon>
        <taxon>Gammaproteobacteria</taxon>
        <taxon>Vibrionales</taxon>
        <taxon>Vibrionaceae</taxon>
        <taxon>Vibrio</taxon>
    </lineage>
</organism>
<evidence type="ECO:0000313" key="2">
    <source>
        <dbReference type="EMBL" id="KIF53436.1"/>
    </source>
</evidence>
<dbReference type="InterPro" id="IPR002500">
    <property type="entry name" value="PAPS_reduct_dom"/>
</dbReference>
<dbReference type="SUPFAM" id="SSF52402">
    <property type="entry name" value="Adenine nucleotide alpha hydrolases-like"/>
    <property type="match status" value="1"/>
</dbReference>
<protein>
    <recommendedName>
        <fullName evidence="1">Phosphoadenosine phosphosulphate reductase domain-containing protein</fullName>
    </recommendedName>
</protein>
<dbReference type="Pfam" id="PF01507">
    <property type="entry name" value="PAPS_reduct"/>
    <property type="match status" value="1"/>
</dbReference>
<evidence type="ECO:0000259" key="1">
    <source>
        <dbReference type="Pfam" id="PF01507"/>
    </source>
</evidence>
<feature type="domain" description="Phosphoadenosine phosphosulphate reductase" evidence="1">
    <location>
        <begin position="26"/>
        <end position="89"/>
    </location>
</feature>
<dbReference type="RefSeq" id="WP_020194648.1">
    <property type="nucleotide sequence ID" value="NZ_BAOH01000005.1"/>
</dbReference>
<dbReference type="GO" id="GO:0003824">
    <property type="term" value="F:catalytic activity"/>
    <property type="evidence" value="ECO:0007669"/>
    <property type="project" value="InterPro"/>
</dbReference>
<dbReference type="EMBL" id="JPRD01000015">
    <property type="protein sequence ID" value="KIF53436.1"/>
    <property type="molecule type" value="Genomic_DNA"/>
</dbReference>
<evidence type="ECO:0000313" key="3">
    <source>
        <dbReference type="Proteomes" id="UP000031586"/>
    </source>
</evidence>
<accession>A0A0C1ZJT3</accession>
<dbReference type="Proteomes" id="UP000031586">
    <property type="component" value="Unassembled WGS sequence"/>
</dbReference>
<sequence>MKIEQYNQYNSVSNTATKTKGDKLVHVVSFSGGRTSAVLVWLMKIAMERYGWNVKFLFCDTGVEHPNTYKFIRDIIKFWGIELVILRAKVNPVLGEGNSYEVYEPKDLMNSAVMEPFQPFMDMMIKYGTPSISGPYCSERMKKDVCQAYCNDHIGRNNYVTWLGMRSDEPDRLTPKDGIKYLADLLDIEKSDVLRWWKQQPFDLDLEEYDGNCIYCVKKSTQKLAAAIRSNPGFFQMWKYKIRDKRVRVKDGYDPKVMYRGKLSLEGIAAMYDDVTDEEIIESLRGSRGEDVGSCSESCEGFIPETAIDFDATANKLYQEFEAELGLGQFELELI</sequence>